<dbReference type="GO" id="GO:0051082">
    <property type="term" value="F:unfolded protein binding"/>
    <property type="evidence" value="ECO:0007669"/>
    <property type="project" value="InterPro"/>
</dbReference>
<dbReference type="STRING" id="35525.A0A162EE05"/>
<evidence type="ECO:0000313" key="4">
    <source>
        <dbReference type="EMBL" id="KZS09630.1"/>
    </source>
</evidence>
<dbReference type="CDD" id="cd23164">
    <property type="entry name" value="Prefoldin_1"/>
    <property type="match status" value="1"/>
</dbReference>
<dbReference type="Pfam" id="PF01920">
    <property type="entry name" value="Prefoldin_2"/>
    <property type="match status" value="1"/>
</dbReference>
<gene>
    <name evidence="4" type="ORF">APZ42_026128</name>
</gene>
<dbReference type="GO" id="GO:0044183">
    <property type="term" value="F:protein folding chaperone"/>
    <property type="evidence" value="ECO:0007669"/>
    <property type="project" value="TreeGrafter"/>
</dbReference>
<accession>A0A162EE05</accession>
<organism evidence="4 5">
    <name type="scientific">Daphnia magna</name>
    <dbReference type="NCBI Taxonomy" id="35525"/>
    <lineage>
        <taxon>Eukaryota</taxon>
        <taxon>Metazoa</taxon>
        <taxon>Ecdysozoa</taxon>
        <taxon>Arthropoda</taxon>
        <taxon>Crustacea</taxon>
        <taxon>Branchiopoda</taxon>
        <taxon>Diplostraca</taxon>
        <taxon>Cladocera</taxon>
        <taxon>Anomopoda</taxon>
        <taxon>Daphniidae</taxon>
        <taxon>Daphnia</taxon>
    </lineage>
</organism>
<dbReference type="EMBL" id="LRGB01002019">
    <property type="protein sequence ID" value="KZS09630.1"/>
    <property type="molecule type" value="Genomic_DNA"/>
</dbReference>
<dbReference type="GO" id="GO:0016272">
    <property type="term" value="C:prefoldin complex"/>
    <property type="evidence" value="ECO:0007669"/>
    <property type="project" value="InterPro"/>
</dbReference>
<comment type="similarity">
    <text evidence="1">Belongs to the prefoldin subunit beta family.</text>
</comment>
<keyword evidence="3" id="KW-0143">Chaperone</keyword>
<name>A0A162EE05_9CRUS</name>
<dbReference type="AlphaFoldDB" id="A0A162EE05"/>
<proteinExistence type="inferred from homology"/>
<dbReference type="OrthoDB" id="5242628at2759"/>
<dbReference type="Gene3D" id="1.10.287.370">
    <property type="match status" value="1"/>
</dbReference>
<dbReference type="PANTHER" id="PTHR20903">
    <property type="entry name" value="PREFOLDIN SUBUNIT 1-RELATED"/>
    <property type="match status" value="1"/>
</dbReference>
<dbReference type="InterPro" id="IPR009053">
    <property type="entry name" value="Prefoldin"/>
</dbReference>
<dbReference type="SUPFAM" id="SSF46579">
    <property type="entry name" value="Prefoldin"/>
    <property type="match status" value="1"/>
</dbReference>
<comment type="subunit">
    <text evidence="2">Heterohexamer of two PFD-alpha type and four PFD-beta type subunits.</text>
</comment>
<evidence type="ECO:0000256" key="2">
    <source>
        <dbReference type="ARBA" id="ARBA00011695"/>
    </source>
</evidence>
<keyword evidence="5" id="KW-1185">Reference proteome</keyword>
<dbReference type="Proteomes" id="UP000076858">
    <property type="component" value="Unassembled WGS sequence"/>
</dbReference>
<dbReference type="InterPro" id="IPR002777">
    <property type="entry name" value="PFD_beta-like"/>
</dbReference>
<reference evidence="4 5" key="1">
    <citation type="submission" date="2016-03" db="EMBL/GenBank/DDBJ databases">
        <title>EvidentialGene: Evidence-directed Construction of Genes on Genomes.</title>
        <authorList>
            <person name="Gilbert D.G."/>
            <person name="Choi J.-H."/>
            <person name="Mockaitis K."/>
            <person name="Colbourne J."/>
            <person name="Pfrender M."/>
        </authorList>
    </citation>
    <scope>NUCLEOTIDE SEQUENCE [LARGE SCALE GENOMIC DNA]</scope>
    <source>
        <strain evidence="4 5">Xinb3</strain>
        <tissue evidence="4">Complete organism</tissue>
    </source>
</reference>
<dbReference type="PANTHER" id="PTHR20903:SF0">
    <property type="entry name" value="PREFOLDIN SUBUNIT 1"/>
    <property type="match status" value="1"/>
</dbReference>
<dbReference type="GO" id="GO:0005737">
    <property type="term" value="C:cytoplasm"/>
    <property type="evidence" value="ECO:0007669"/>
    <property type="project" value="TreeGrafter"/>
</dbReference>
<comment type="caution">
    <text evidence="4">The sequence shown here is derived from an EMBL/GenBank/DDBJ whole genome shotgun (WGS) entry which is preliminary data.</text>
</comment>
<sequence length="130" mass="15014">MTKQGQMDLELKKAFAELQQKMVETSQKLKLADLQIETLKRSMTHAQLTDKEISQLPTDTKTYESVGRMFVLKEVTEARLNLDNKIKGCEEKVKTLEGTKAYLERSLKESENNIREMIQQRKDANVGDQH</sequence>
<protein>
    <submittedName>
        <fullName evidence="4">Prefoldin subunit 1</fullName>
    </submittedName>
</protein>
<evidence type="ECO:0000313" key="5">
    <source>
        <dbReference type="Proteomes" id="UP000076858"/>
    </source>
</evidence>
<evidence type="ECO:0000256" key="1">
    <source>
        <dbReference type="ARBA" id="ARBA00008045"/>
    </source>
</evidence>
<evidence type="ECO:0000256" key="3">
    <source>
        <dbReference type="ARBA" id="ARBA00023186"/>
    </source>
</evidence>